<dbReference type="InterPro" id="IPR025435">
    <property type="entry name" value="YfhD-like"/>
</dbReference>
<dbReference type="EMBL" id="JAUHTR010000026">
    <property type="protein sequence ID" value="MDN4527569.1"/>
    <property type="molecule type" value="Genomic_DNA"/>
</dbReference>
<sequence length="66" mass="7428">MTYTAKGGIPVDNEKDRLENEKDGLTEADLNQPEGVDVEYSSEVADEDDREAIERAEEADNRQLDK</sequence>
<comment type="caution">
    <text evidence="2">The sequence shown here is derived from an EMBL/GenBank/DDBJ whole genome shotgun (WGS) entry which is preliminary data.</text>
</comment>
<feature type="region of interest" description="Disordered" evidence="1">
    <location>
        <begin position="1"/>
        <end position="50"/>
    </location>
</feature>
<evidence type="ECO:0000313" key="3">
    <source>
        <dbReference type="Proteomes" id="UP001172721"/>
    </source>
</evidence>
<gene>
    <name evidence="2" type="ORF">QYB97_24110</name>
</gene>
<accession>A0ABT8I3K6</accession>
<reference evidence="2" key="1">
    <citation type="submission" date="2023-07" db="EMBL/GenBank/DDBJ databases">
        <title>Fictibacillus sp. isolated from freshwater pond.</title>
        <authorList>
            <person name="Kirdat K."/>
            <person name="Bhat A."/>
            <person name="Mourya A."/>
            <person name="Yadav A."/>
        </authorList>
    </citation>
    <scope>NUCLEOTIDE SEQUENCE</scope>
    <source>
        <strain evidence="2">NE201</strain>
    </source>
</reference>
<name>A0ABT8I3K6_9BACL</name>
<evidence type="ECO:0000313" key="2">
    <source>
        <dbReference type="EMBL" id="MDN4527569.1"/>
    </source>
</evidence>
<protein>
    <submittedName>
        <fullName evidence="2">YfhD family protein</fullName>
    </submittedName>
</protein>
<dbReference type="Proteomes" id="UP001172721">
    <property type="component" value="Unassembled WGS sequence"/>
</dbReference>
<evidence type="ECO:0000256" key="1">
    <source>
        <dbReference type="SAM" id="MobiDB-lite"/>
    </source>
</evidence>
<feature type="compositionally biased region" description="Basic and acidic residues" evidence="1">
    <location>
        <begin position="12"/>
        <end position="25"/>
    </location>
</feature>
<organism evidence="2 3">
    <name type="scientific">Fictibacillus fluitans</name>
    <dbReference type="NCBI Taxonomy" id="3058422"/>
    <lineage>
        <taxon>Bacteria</taxon>
        <taxon>Bacillati</taxon>
        <taxon>Bacillota</taxon>
        <taxon>Bacilli</taxon>
        <taxon>Bacillales</taxon>
        <taxon>Fictibacillaceae</taxon>
        <taxon>Fictibacillus</taxon>
    </lineage>
</organism>
<proteinExistence type="predicted"/>
<keyword evidence="3" id="KW-1185">Reference proteome</keyword>
<dbReference type="Pfam" id="PF14151">
    <property type="entry name" value="YfhD"/>
    <property type="match status" value="1"/>
</dbReference>